<dbReference type="AlphaFoldDB" id="A0A4Z0QB08"/>
<accession>A0A4Z0QB08</accession>
<evidence type="ECO:0000313" key="3">
    <source>
        <dbReference type="EMBL" id="TGE27268.1"/>
    </source>
</evidence>
<organism evidence="3 4">
    <name type="scientific">Hymenobacter metallicola</name>
    <dbReference type="NCBI Taxonomy" id="2563114"/>
    <lineage>
        <taxon>Bacteria</taxon>
        <taxon>Pseudomonadati</taxon>
        <taxon>Bacteroidota</taxon>
        <taxon>Cytophagia</taxon>
        <taxon>Cytophagales</taxon>
        <taxon>Hymenobacteraceae</taxon>
        <taxon>Hymenobacter</taxon>
    </lineage>
</organism>
<dbReference type="OrthoDB" id="883664at2"/>
<evidence type="ECO:0000313" key="4">
    <source>
        <dbReference type="Proteomes" id="UP000298471"/>
    </source>
</evidence>
<evidence type="ECO:0008006" key="5">
    <source>
        <dbReference type="Google" id="ProtNLM"/>
    </source>
</evidence>
<dbReference type="RefSeq" id="WP_135395168.1">
    <property type="nucleotide sequence ID" value="NZ_SRMB01000002.1"/>
</dbReference>
<name>A0A4Z0QB08_9BACT</name>
<proteinExistence type="predicted"/>
<dbReference type="EMBL" id="SRMB01000002">
    <property type="protein sequence ID" value="TGE27268.1"/>
    <property type="molecule type" value="Genomic_DNA"/>
</dbReference>
<feature type="chain" id="PRO_5021423301" description="DUF4890 domain-containing protein" evidence="2">
    <location>
        <begin position="23"/>
        <end position="142"/>
    </location>
</feature>
<keyword evidence="2" id="KW-0732">Signal</keyword>
<dbReference type="Proteomes" id="UP000298471">
    <property type="component" value="Unassembled WGS sequence"/>
</dbReference>
<evidence type="ECO:0000256" key="1">
    <source>
        <dbReference type="SAM" id="MobiDB-lite"/>
    </source>
</evidence>
<keyword evidence="4" id="KW-1185">Reference proteome</keyword>
<feature type="region of interest" description="Disordered" evidence="1">
    <location>
        <begin position="19"/>
        <end position="135"/>
    </location>
</feature>
<feature type="signal peptide" evidence="2">
    <location>
        <begin position="1"/>
        <end position="22"/>
    </location>
</feature>
<gene>
    <name evidence="3" type="ORF">E5K02_12815</name>
</gene>
<comment type="caution">
    <text evidence="3">The sequence shown here is derived from an EMBL/GenBank/DDBJ whole genome shotgun (WGS) entry which is preliminary data.</text>
</comment>
<reference evidence="3 4" key="1">
    <citation type="submission" date="2019-04" db="EMBL/GenBank/DDBJ databases">
        <authorList>
            <person name="Feng G."/>
            <person name="Zhang J."/>
            <person name="Zhu H."/>
        </authorList>
    </citation>
    <scope>NUCLEOTIDE SEQUENCE [LARGE SCALE GENOMIC DNA]</scope>
    <source>
        <strain evidence="3 4">9PBR-1</strain>
    </source>
</reference>
<evidence type="ECO:0000256" key="2">
    <source>
        <dbReference type="SAM" id="SignalP"/>
    </source>
</evidence>
<protein>
    <recommendedName>
        <fullName evidence="5">DUF4890 domain-containing protein</fullName>
    </recommendedName>
</protein>
<sequence length="142" mass="15601">MKKLIAAMLLAGSSLVGYQAQAQVSEPRPDTPAGSRKASRKASGADIARMQRRMSMNPDDVKRDQQLEILEARSGGTSNTSFGRAAGPARQYDKGSSGFVVRKFKDKRGTAQQKRGQSRRAPGIDPKGKPLTHKKKHRFLFF</sequence>